<dbReference type="Pfam" id="PF00550">
    <property type="entry name" value="PP-binding"/>
    <property type="match status" value="1"/>
</dbReference>
<protein>
    <submittedName>
        <fullName evidence="4">Amino acid adenylation domain-containing protein</fullName>
    </submittedName>
</protein>
<dbReference type="InterPro" id="IPR036291">
    <property type="entry name" value="NAD(P)-bd_dom_sf"/>
</dbReference>
<dbReference type="InterPro" id="IPR010071">
    <property type="entry name" value="AA_adenyl_dom"/>
</dbReference>
<dbReference type="FunFam" id="3.40.50.980:FF:000001">
    <property type="entry name" value="Non-ribosomal peptide synthetase"/>
    <property type="match status" value="1"/>
</dbReference>
<keyword evidence="5" id="KW-1185">Reference proteome</keyword>
<evidence type="ECO:0000259" key="3">
    <source>
        <dbReference type="PROSITE" id="PS50075"/>
    </source>
</evidence>
<dbReference type="RefSeq" id="WP_132409008.1">
    <property type="nucleotide sequence ID" value="NZ_SMKA01000097.1"/>
</dbReference>
<dbReference type="InterPro" id="IPR010080">
    <property type="entry name" value="Thioester_reductase-like_dom"/>
</dbReference>
<dbReference type="Gene3D" id="3.40.50.980">
    <property type="match status" value="2"/>
</dbReference>
<feature type="domain" description="Carrier" evidence="3">
    <location>
        <begin position="962"/>
        <end position="1038"/>
    </location>
</feature>
<dbReference type="SUPFAM" id="SSF53328">
    <property type="entry name" value="Formyltransferase"/>
    <property type="match status" value="1"/>
</dbReference>
<dbReference type="NCBIfam" id="TIGR01746">
    <property type="entry name" value="Thioester-redct"/>
    <property type="match status" value="1"/>
</dbReference>
<dbReference type="Pfam" id="PF07993">
    <property type="entry name" value="NAD_binding_4"/>
    <property type="match status" value="1"/>
</dbReference>
<reference evidence="4 5" key="1">
    <citation type="submission" date="2019-03" db="EMBL/GenBank/DDBJ databases">
        <title>Draft genome sequences of novel Actinobacteria.</title>
        <authorList>
            <person name="Sahin N."/>
            <person name="Ay H."/>
            <person name="Saygin H."/>
        </authorList>
    </citation>
    <scope>NUCLEOTIDE SEQUENCE [LARGE SCALE GENOMIC DNA]</scope>
    <source>
        <strain evidence="4 5">JCM 30547</strain>
    </source>
</reference>
<dbReference type="SUPFAM" id="SSF47336">
    <property type="entry name" value="ACP-like"/>
    <property type="match status" value="1"/>
</dbReference>
<evidence type="ECO:0000256" key="1">
    <source>
        <dbReference type="ARBA" id="ARBA00022450"/>
    </source>
</evidence>
<dbReference type="PROSITE" id="PS00455">
    <property type="entry name" value="AMP_BINDING"/>
    <property type="match status" value="1"/>
</dbReference>
<dbReference type="InterPro" id="IPR011034">
    <property type="entry name" value="Formyl_transferase-like_C_sf"/>
</dbReference>
<dbReference type="InterPro" id="IPR000873">
    <property type="entry name" value="AMP-dep_synth/lig_dom"/>
</dbReference>
<dbReference type="SMART" id="SM00823">
    <property type="entry name" value="PKS_PP"/>
    <property type="match status" value="1"/>
</dbReference>
<dbReference type="PROSITE" id="PS50075">
    <property type="entry name" value="CARRIER"/>
    <property type="match status" value="1"/>
</dbReference>
<dbReference type="NCBIfam" id="TIGR01733">
    <property type="entry name" value="AA-adenyl-dom"/>
    <property type="match status" value="1"/>
</dbReference>
<organism evidence="4 5">
    <name type="scientific">Kribbella albertanoniae</name>
    <dbReference type="NCBI Taxonomy" id="1266829"/>
    <lineage>
        <taxon>Bacteria</taxon>
        <taxon>Bacillati</taxon>
        <taxon>Actinomycetota</taxon>
        <taxon>Actinomycetes</taxon>
        <taxon>Propionibacteriales</taxon>
        <taxon>Kribbellaceae</taxon>
        <taxon>Kribbella</taxon>
    </lineage>
</organism>
<dbReference type="InterPro" id="IPR036736">
    <property type="entry name" value="ACP-like_sf"/>
</dbReference>
<dbReference type="InterPro" id="IPR020806">
    <property type="entry name" value="PKS_PP-bd"/>
</dbReference>
<proteinExistence type="predicted"/>
<dbReference type="Proteomes" id="UP000295075">
    <property type="component" value="Unassembled WGS sequence"/>
</dbReference>
<dbReference type="InterPro" id="IPR036477">
    <property type="entry name" value="Formyl_transf_N_sf"/>
</dbReference>
<dbReference type="Gene3D" id="3.40.50.720">
    <property type="entry name" value="NAD(P)-binding Rossmann-like Domain"/>
    <property type="match status" value="1"/>
</dbReference>
<dbReference type="Gene3D" id="3.40.50.12230">
    <property type="match status" value="1"/>
</dbReference>
<evidence type="ECO:0000313" key="5">
    <source>
        <dbReference type="Proteomes" id="UP000295075"/>
    </source>
</evidence>
<dbReference type="GO" id="GO:0003824">
    <property type="term" value="F:catalytic activity"/>
    <property type="evidence" value="ECO:0007669"/>
    <property type="project" value="InterPro"/>
</dbReference>
<keyword evidence="2" id="KW-0597">Phosphoprotein</keyword>
<comment type="caution">
    <text evidence="4">The sequence shown here is derived from an EMBL/GenBank/DDBJ whole genome shotgun (WGS) entry which is preliminary data.</text>
</comment>
<sequence>MKTGFSAWLIGGNSLVVECASVLAERGHRVCGVVSAVREVRELAAARGFAVAESLSPDEPFDILFSVVHLRILPPDVLAMPLRLAINFHDALLPRDAGVNAAAWAVADRRTEHGVTWHVMTQDADAGDVLVQRSFAVAEDETSHSLNLKCWQAGLESFTTLVDELAAGQEHRTPQDLTERTYHGRLDRPGLMLSWQRTAVELDALVRATDFGSGPNRFGLCRVRTAEGWLLVRRAQVFELSSGEAPGTVVAMDETTLRVATGAGDLLVEVGPHHLRAGVVLPEPDEASIQAERTGLQHEPFWRRRLQELRPLQGLSKLGDAHQSKVPAGMTDDQLVDAVMAYLSELTGEEAFDIGLRAPAHGLLSEVVPLRTGQQVRTGYLRDLLVRQPALVEPRLPVLLEVGTASAPPPGTELVIRVRDGACTWLADNPHLADDFATYCAAVDTGLPMLVSAATVQKLQAEDAATRTEYPRHLRTHDLFAQRAEAHPESIAVVFGGHSLTYGELDERSGQLAALLADRGVGPGDRVGVYLERSADLLVSLLAVWKVRAAYVPLDPVYPAARIAYMLTDADVTLLITQASLEHNASGPKVIVDRSSLPAVPFVSPPGQADDLAYVIYTSGSTGRPKGVQVTHRGLTNFLCSMADAPGFTAADKCLAITTICFDIAGLELFLPLITGGTVEIAPAGVVGDGPALRDLLDASGATVLQATPVTWRMLIDAGWQGTRGLRVLCGGEALPADLAEALLERADTVWNLYGPTETTIWSTAAQVRSGAAITIGRPIANTTCHVLDPQLRRLPLGVPGELFIGGDGVASGYRNRPDLTAERFVPNPFGTGNLYRTGDLVRRLPGGTLECLGRSDHQIKLHGHRIEPGEIEAVLREVPAVRNAAVVVRADRLVGYLTPAGQDLTALRETLRSRLPAYMVPAVLVELDALPETPNGKLDRNALPDPAPEAAAALPVGERLETLEDLLSAVCVQAAMVLGTFEPVEADQRFPDAGIDSLAAAGLLGRLHTLTGIRLTVTATFQHPTPRKLAGHLHELLSGTSEPEQRPDLAVLLASDIVPADGTLRSGTECLVTGATGFVGAFLVRELADRGYTVHCLVRGDDPMTAGRRLRSAMDAYELWSDDLDEAVRVHPGDLTQPLLGLTEAHFDYLAATVDTIYHCGAHVSAVHPYSALQAANVGGTQEALRLAARHRPSTFHHISTIEVFAQPPAHGGPITPADPPGPAPALRGGYAQTKWAAEHLVSQADQRGLPTAIHRLPRILGHTRTGACQTRDLLWQILKGCIQAGVIPTGVNATYDIVPVDHVTQAIADAEPGKVLHLTNPHRTSFEAIAEHLRTAGYPLAGLPIEAWADLIRHRPGNAAAPVLDIFITEMTGHGWSNLTFTTTLAATKPLDGNLFTLYLDYFARTGYLPKPPN</sequence>
<dbReference type="Gene3D" id="2.30.38.10">
    <property type="entry name" value="Luciferase, Domain 3"/>
    <property type="match status" value="1"/>
</dbReference>
<gene>
    <name evidence="4" type="ORF">E1261_21090</name>
</gene>
<keyword evidence="1" id="KW-0596">Phosphopantetheine</keyword>
<dbReference type="PROSITE" id="PS00012">
    <property type="entry name" value="PHOSPHOPANTETHEINE"/>
    <property type="match status" value="1"/>
</dbReference>
<dbReference type="Pfam" id="PF00501">
    <property type="entry name" value="AMP-binding"/>
    <property type="match status" value="1"/>
</dbReference>
<evidence type="ECO:0000256" key="2">
    <source>
        <dbReference type="ARBA" id="ARBA00022553"/>
    </source>
</evidence>
<accession>A0A4V2XQS2</accession>
<dbReference type="PANTHER" id="PTHR44845">
    <property type="entry name" value="CARRIER DOMAIN-CONTAINING PROTEIN"/>
    <property type="match status" value="1"/>
</dbReference>
<dbReference type="InterPro" id="IPR006162">
    <property type="entry name" value="Ppantetheine_attach_site"/>
</dbReference>
<dbReference type="GO" id="GO:0031177">
    <property type="term" value="F:phosphopantetheine binding"/>
    <property type="evidence" value="ECO:0007669"/>
    <property type="project" value="InterPro"/>
</dbReference>
<dbReference type="Gene3D" id="1.10.1200.10">
    <property type="entry name" value="ACP-like"/>
    <property type="match status" value="1"/>
</dbReference>
<evidence type="ECO:0000313" key="4">
    <source>
        <dbReference type="EMBL" id="TDC27215.1"/>
    </source>
</evidence>
<dbReference type="PANTHER" id="PTHR44845:SF6">
    <property type="entry name" value="BETA-ALANINE-ACTIVATING ENZYME"/>
    <property type="match status" value="1"/>
</dbReference>
<dbReference type="SUPFAM" id="SSF51735">
    <property type="entry name" value="NAD(P)-binding Rossmann-fold domains"/>
    <property type="match status" value="1"/>
</dbReference>
<dbReference type="CDD" id="cd05235">
    <property type="entry name" value="SDR_e1"/>
    <property type="match status" value="1"/>
</dbReference>
<dbReference type="Pfam" id="PF00551">
    <property type="entry name" value="Formyl_trans_N"/>
    <property type="match status" value="1"/>
</dbReference>
<dbReference type="SUPFAM" id="SSF50486">
    <property type="entry name" value="FMT C-terminal domain-like"/>
    <property type="match status" value="1"/>
</dbReference>
<dbReference type="InterPro" id="IPR020459">
    <property type="entry name" value="AMP-binding"/>
</dbReference>
<dbReference type="InterPro" id="IPR013120">
    <property type="entry name" value="FAR_NAD-bd"/>
</dbReference>
<dbReference type="InterPro" id="IPR025110">
    <property type="entry name" value="AMP-bd_C"/>
</dbReference>
<dbReference type="PRINTS" id="PR00154">
    <property type="entry name" value="AMPBINDING"/>
</dbReference>
<dbReference type="SUPFAM" id="SSF56801">
    <property type="entry name" value="Acetyl-CoA synthetase-like"/>
    <property type="match status" value="1"/>
</dbReference>
<dbReference type="InterPro" id="IPR009081">
    <property type="entry name" value="PP-bd_ACP"/>
</dbReference>
<dbReference type="Gene3D" id="3.30.300.30">
    <property type="match status" value="1"/>
</dbReference>
<dbReference type="Pfam" id="PF13193">
    <property type="entry name" value="AMP-binding_C"/>
    <property type="match status" value="1"/>
</dbReference>
<name>A0A4V2XQS2_9ACTN</name>
<dbReference type="OrthoDB" id="4477213at2"/>
<dbReference type="CDD" id="cd12116">
    <property type="entry name" value="A_NRPS_Ta1_like"/>
    <property type="match status" value="1"/>
</dbReference>
<dbReference type="InterPro" id="IPR020845">
    <property type="entry name" value="AMP-binding_CS"/>
</dbReference>
<dbReference type="FunFam" id="3.40.50.12780:FF:000012">
    <property type="entry name" value="Non-ribosomal peptide synthetase"/>
    <property type="match status" value="1"/>
</dbReference>
<dbReference type="InterPro" id="IPR045851">
    <property type="entry name" value="AMP-bd_C_sf"/>
</dbReference>
<dbReference type="EMBL" id="SMKA01000097">
    <property type="protein sequence ID" value="TDC27215.1"/>
    <property type="molecule type" value="Genomic_DNA"/>
</dbReference>
<dbReference type="InterPro" id="IPR002376">
    <property type="entry name" value="Formyl_transf_N"/>
</dbReference>